<organism evidence="2">
    <name type="scientific">Bracon brevicornis</name>
    <dbReference type="NCBI Taxonomy" id="1563983"/>
    <lineage>
        <taxon>Eukaryota</taxon>
        <taxon>Metazoa</taxon>
        <taxon>Ecdysozoa</taxon>
        <taxon>Arthropoda</taxon>
        <taxon>Hexapoda</taxon>
        <taxon>Insecta</taxon>
        <taxon>Pterygota</taxon>
        <taxon>Neoptera</taxon>
        <taxon>Endopterygota</taxon>
        <taxon>Hymenoptera</taxon>
        <taxon>Apocrita</taxon>
        <taxon>Ichneumonoidea</taxon>
        <taxon>Braconidae</taxon>
        <taxon>Braconinae</taxon>
        <taxon>Bracon</taxon>
    </lineage>
</organism>
<feature type="region of interest" description="Disordered" evidence="1">
    <location>
        <begin position="1"/>
        <end position="22"/>
    </location>
</feature>
<sequence>MPALTEVPDNEGSTCHDSDVQLPSKNVEDDVMIEGTLKIPGENSQNVNITCSQSSADQTGGGIEEVKRTAALGSLGDIPHDEDNMSHDSDVHLHSKNVEDDVMIEKSLKISGETLQNVNISCIESNADHTDGGSGKNSSLGCS</sequence>
<evidence type="ECO:0000256" key="1">
    <source>
        <dbReference type="SAM" id="MobiDB-lite"/>
    </source>
</evidence>
<gene>
    <name evidence="2" type="ORF">BBRV_LOCUS25725</name>
</gene>
<name>A0A6V7IHV1_9HYME</name>
<reference evidence="2" key="1">
    <citation type="submission" date="2020-07" db="EMBL/GenBank/DDBJ databases">
        <authorList>
            <person name="Ferguson B K."/>
        </authorList>
    </citation>
    <scope>NUCLEOTIDE SEQUENCE</scope>
    <source>
        <strain evidence="2">L06</strain>
    </source>
</reference>
<dbReference type="EMBL" id="CADCXW020000003">
    <property type="protein sequence ID" value="CAD1539263.1"/>
    <property type="molecule type" value="Genomic_DNA"/>
</dbReference>
<accession>A0A6V7IHV1</accession>
<evidence type="ECO:0000313" key="2">
    <source>
        <dbReference type="EMBL" id="CAD1539263.1"/>
    </source>
</evidence>
<dbReference type="AlphaFoldDB" id="A0A6V7IHV1"/>
<protein>
    <submittedName>
        <fullName evidence="2">Uncharacterized protein</fullName>
    </submittedName>
</protein>
<proteinExistence type="predicted"/>